<evidence type="ECO:0000256" key="3">
    <source>
        <dbReference type="ARBA" id="ARBA00023125"/>
    </source>
</evidence>
<evidence type="ECO:0000313" key="6">
    <source>
        <dbReference type="Proteomes" id="UP001141992"/>
    </source>
</evidence>
<comment type="similarity">
    <text evidence="1">Belongs to the LysR transcriptional regulatory family.</text>
</comment>
<protein>
    <submittedName>
        <fullName evidence="5">LysR substrate-binding domain-containing protein</fullName>
    </submittedName>
</protein>
<sequence>MDTRWLQDFITLSELRNFTRAAEARNLSQAAFSRRIQSLENWAGARLIDRSAFPTQLTEAGERFRVAAIELVNQLVEARAGIAAVPARNQLRLATSYALATTHLPGWWRDWSAGQQLSCSLQTGNVHDTVSAFTSGAADLLICFHQVAQPLPLDLSRYDCLTLGRELIRPYAARGLVERDGLDLPGAMDRPVPLLMYSPSVYFARLIDAAIESGPEPLHGVRLFEAEMSDVLGDMAAQGLGVAWLADSALRRLGAADLAPLANRAWDIEVSILAFKDRSDARAAVEAVWRRMAAGAQPA</sequence>
<dbReference type="RefSeq" id="WP_006387373.1">
    <property type="nucleotide sequence ID" value="NZ_CAXONT010000073.1"/>
</dbReference>
<dbReference type="Pfam" id="PF03466">
    <property type="entry name" value="LysR_substrate"/>
    <property type="match status" value="1"/>
</dbReference>
<comment type="caution">
    <text evidence="5">The sequence shown here is derived from an EMBL/GenBank/DDBJ whole genome shotgun (WGS) entry which is preliminary data.</text>
</comment>
<evidence type="ECO:0000256" key="4">
    <source>
        <dbReference type="ARBA" id="ARBA00023163"/>
    </source>
</evidence>
<dbReference type="InterPro" id="IPR000847">
    <property type="entry name" value="LysR_HTH_N"/>
</dbReference>
<dbReference type="Gene3D" id="1.10.10.10">
    <property type="entry name" value="Winged helix-like DNA-binding domain superfamily/Winged helix DNA-binding domain"/>
    <property type="match status" value="1"/>
</dbReference>
<dbReference type="PANTHER" id="PTHR30126:SF2">
    <property type="entry name" value="HTH-TYPE TRANSCRIPTIONAL REGULATOR YJIE"/>
    <property type="match status" value="1"/>
</dbReference>
<organism evidence="5 6">
    <name type="scientific">Alcaligenes xylosoxydans xylosoxydans</name>
    <name type="common">Achromobacter xylosoxidans</name>
    <dbReference type="NCBI Taxonomy" id="85698"/>
    <lineage>
        <taxon>Bacteria</taxon>
        <taxon>Pseudomonadati</taxon>
        <taxon>Pseudomonadota</taxon>
        <taxon>Betaproteobacteria</taxon>
        <taxon>Burkholderiales</taxon>
        <taxon>Alcaligenaceae</taxon>
        <taxon>Achromobacter</taxon>
    </lineage>
</organism>
<dbReference type="EMBL" id="JAPZVI010000013">
    <property type="protein sequence ID" value="MCZ8403217.1"/>
    <property type="molecule type" value="Genomic_DNA"/>
</dbReference>
<dbReference type="Proteomes" id="UP001141992">
    <property type="component" value="Unassembled WGS sequence"/>
</dbReference>
<evidence type="ECO:0000256" key="1">
    <source>
        <dbReference type="ARBA" id="ARBA00009437"/>
    </source>
</evidence>
<dbReference type="KEGG" id="axx:ERS451415_05180"/>
<dbReference type="CDD" id="cd05466">
    <property type="entry name" value="PBP2_LTTR_substrate"/>
    <property type="match status" value="1"/>
</dbReference>
<dbReference type="AlphaFoldDB" id="A0A0D6IJL4"/>
<dbReference type="GeneID" id="75279017"/>
<dbReference type="Pfam" id="PF00126">
    <property type="entry name" value="HTH_1"/>
    <property type="match status" value="1"/>
</dbReference>
<dbReference type="InterPro" id="IPR005119">
    <property type="entry name" value="LysR_subst-bd"/>
</dbReference>
<dbReference type="InterPro" id="IPR036388">
    <property type="entry name" value="WH-like_DNA-bd_sf"/>
</dbReference>
<dbReference type="PROSITE" id="PS50931">
    <property type="entry name" value="HTH_LYSR"/>
    <property type="match status" value="1"/>
</dbReference>
<dbReference type="InterPro" id="IPR036390">
    <property type="entry name" value="WH_DNA-bd_sf"/>
</dbReference>
<dbReference type="PANTHER" id="PTHR30126">
    <property type="entry name" value="HTH-TYPE TRANSCRIPTIONAL REGULATOR"/>
    <property type="match status" value="1"/>
</dbReference>
<keyword evidence="3" id="KW-0238">DNA-binding</keyword>
<dbReference type="SUPFAM" id="SSF53850">
    <property type="entry name" value="Periplasmic binding protein-like II"/>
    <property type="match status" value="1"/>
</dbReference>
<evidence type="ECO:0000313" key="5">
    <source>
        <dbReference type="EMBL" id="MCZ8403217.1"/>
    </source>
</evidence>
<dbReference type="GO" id="GO:0003700">
    <property type="term" value="F:DNA-binding transcription factor activity"/>
    <property type="evidence" value="ECO:0007669"/>
    <property type="project" value="InterPro"/>
</dbReference>
<gene>
    <name evidence="5" type="ORF">O9570_17320</name>
</gene>
<evidence type="ECO:0000256" key="2">
    <source>
        <dbReference type="ARBA" id="ARBA00023015"/>
    </source>
</evidence>
<keyword evidence="4" id="KW-0804">Transcription</keyword>
<proteinExistence type="inferred from homology"/>
<dbReference type="PRINTS" id="PR00039">
    <property type="entry name" value="HTHLYSR"/>
</dbReference>
<dbReference type="SUPFAM" id="SSF46785">
    <property type="entry name" value="Winged helix' DNA-binding domain"/>
    <property type="match status" value="1"/>
</dbReference>
<accession>A0A0D6IJL4</accession>
<dbReference type="GO" id="GO:0000976">
    <property type="term" value="F:transcription cis-regulatory region binding"/>
    <property type="evidence" value="ECO:0007669"/>
    <property type="project" value="TreeGrafter"/>
</dbReference>
<name>A0A0D6IJL4_ALCXX</name>
<dbReference type="Gene3D" id="3.40.190.10">
    <property type="entry name" value="Periplasmic binding protein-like II"/>
    <property type="match status" value="2"/>
</dbReference>
<keyword evidence="2" id="KW-0805">Transcription regulation</keyword>
<dbReference type="eggNOG" id="COG0583">
    <property type="taxonomic scope" value="Bacteria"/>
</dbReference>
<reference evidence="5" key="1">
    <citation type="submission" date="2022-12" db="EMBL/GenBank/DDBJ databases">
        <authorList>
            <person name="Voronina O.L."/>
            <person name="Kunda M.S."/>
            <person name="Ryzhova N."/>
            <person name="Aksenova E.I."/>
        </authorList>
    </citation>
    <scope>NUCLEOTIDE SEQUENCE</scope>
    <source>
        <strain evidence="5">SCCH136:Ach223948</strain>
    </source>
</reference>